<organism evidence="1 2">
    <name type="scientific">Antarcticirhabdus aurantiaca</name>
    <dbReference type="NCBI Taxonomy" id="2606717"/>
    <lineage>
        <taxon>Bacteria</taxon>
        <taxon>Pseudomonadati</taxon>
        <taxon>Pseudomonadota</taxon>
        <taxon>Alphaproteobacteria</taxon>
        <taxon>Hyphomicrobiales</taxon>
        <taxon>Aurantimonadaceae</taxon>
        <taxon>Antarcticirhabdus</taxon>
    </lineage>
</organism>
<evidence type="ECO:0000313" key="2">
    <source>
        <dbReference type="Proteomes" id="UP001163223"/>
    </source>
</evidence>
<name>A0ACD4NSU2_9HYPH</name>
<reference evidence="1" key="1">
    <citation type="submission" date="2022-11" db="EMBL/GenBank/DDBJ databases">
        <title>beta-Carotene-producing bacterium, Jeongeuplla avenae sp. nov., alleviates the salt stress of Arabidopsis seedlings.</title>
        <authorList>
            <person name="Jiang L."/>
            <person name="Lee J."/>
        </authorList>
    </citation>
    <scope>NUCLEOTIDE SEQUENCE</scope>
    <source>
        <strain evidence="1">DY_R2A_6</strain>
    </source>
</reference>
<sequence length="182" mass="19517">MQPLLTRTVPAIALALSFGQAGEFAQQYLQRLGGAADALRNVVERFDVGAAAAGMTRNEALVRLESNPDAFVARQGSDAAETVREFEAAERRYRKLVTAAPFATVFVIAADPDWRVILRTAADFAPAIPVGAGGLLLTFVGFMLGWLGGTTVEGAVRLLRRRRLRHALAAPAGGFHHRPPVL</sequence>
<protein>
    <submittedName>
        <fullName evidence="1">DUF2937 family protein</fullName>
    </submittedName>
</protein>
<dbReference type="EMBL" id="CP113520">
    <property type="protein sequence ID" value="WAJ29925.1"/>
    <property type="molecule type" value="Genomic_DNA"/>
</dbReference>
<evidence type="ECO:0000313" key="1">
    <source>
        <dbReference type="EMBL" id="WAJ29925.1"/>
    </source>
</evidence>
<accession>A0ACD4NSU2</accession>
<proteinExistence type="predicted"/>
<gene>
    <name evidence="1" type="ORF">OXU80_06845</name>
</gene>
<dbReference type="Proteomes" id="UP001163223">
    <property type="component" value="Chromosome"/>
</dbReference>
<keyword evidence="2" id="KW-1185">Reference proteome</keyword>